<evidence type="ECO:0000313" key="5">
    <source>
        <dbReference type="EMBL" id="EFP97996.1"/>
    </source>
</evidence>
<dbReference type="PANTHER" id="PTHR45339:SF1">
    <property type="entry name" value="HYBRID SIGNAL TRANSDUCTION HISTIDINE KINASE J"/>
    <property type="match status" value="1"/>
</dbReference>
<dbReference type="Pfam" id="PF00072">
    <property type="entry name" value="Response_reg"/>
    <property type="match status" value="1"/>
</dbReference>
<gene>
    <name evidence="5" type="ORF">VIBC2010_06379</name>
</gene>
<feature type="domain" description="Response regulatory" evidence="4">
    <location>
        <begin position="111"/>
        <end position="231"/>
    </location>
</feature>
<dbReference type="GO" id="GO:0000160">
    <property type="term" value="P:phosphorelay signal transduction system"/>
    <property type="evidence" value="ECO:0007669"/>
    <property type="project" value="UniProtKB-KW"/>
</dbReference>
<evidence type="ECO:0000256" key="2">
    <source>
        <dbReference type="ARBA" id="ARBA00023012"/>
    </source>
</evidence>
<dbReference type="RefSeq" id="WP_009599824.1">
    <property type="nucleotide sequence ID" value="NZ_AEIU01000026.1"/>
</dbReference>
<keyword evidence="2" id="KW-0902">Two-component regulatory system</keyword>
<comment type="caution">
    <text evidence="5">The sequence shown here is derived from an EMBL/GenBank/DDBJ whole genome shotgun (WGS) entry which is preliminary data.</text>
</comment>
<dbReference type="CDD" id="cd17546">
    <property type="entry name" value="REC_hyHK_CKI1_RcsC-like"/>
    <property type="match status" value="1"/>
</dbReference>
<keyword evidence="1 3" id="KW-0597">Phosphoprotein</keyword>
<dbReference type="EMBL" id="AEIU01000026">
    <property type="protein sequence ID" value="EFP97996.1"/>
    <property type="molecule type" value="Genomic_DNA"/>
</dbReference>
<accession>E3BFX2</accession>
<feature type="modified residue" description="4-aspartylphosphate" evidence="3">
    <location>
        <position position="161"/>
    </location>
</feature>
<dbReference type="InterPro" id="IPR011006">
    <property type="entry name" value="CheY-like_superfamily"/>
</dbReference>
<dbReference type="STRING" id="796620.VIBC2010_06379"/>
<evidence type="ECO:0000259" key="4">
    <source>
        <dbReference type="PROSITE" id="PS50110"/>
    </source>
</evidence>
<dbReference type="SUPFAM" id="SSF52172">
    <property type="entry name" value="CheY-like"/>
    <property type="match status" value="1"/>
</dbReference>
<dbReference type="InterPro" id="IPR001789">
    <property type="entry name" value="Sig_transdc_resp-reg_receiver"/>
</dbReference>
<dbReference type="AlphaFoldDB" id="E3BFX2"/>
<keyword evidence="6" id="KW-1185">Reference proteome</keyword>
<dbReference type="PANTHER" id="PTHR45339">
    <property type="entry name" value="HYBRID SIGNAL TRANSDUCTION HISTIDINE KINASE J"/>
    <property type="match status" value="1"/>
</dbReference>
<name>E3BFX2_9VIBR</name>
<organism evidence="5 6">
    <name type="scientific">Vibrio caribbeanicus ATCC BAA-2122</name>
    <dbReference type="NCBI Taxonomy" id="796620"/>
    <lineage>
        <taxon>Bacteria</taxon>
        <taxon>Pseudomonadati</taxon>
        <taxon>Pseudomonadota</taxon>
        <taxon>Gammaproteobacteria</taxon>
        <taxon>Vibrionales</taxon>
        <taxon>Vibrionaceae</taxon>
        <taxon>Vibrio</taxon>
    </lineage>
</organism>
<dbReference type="PROSITE" id="PS50110">
    <property type="entry name" value="RESPONSE_REGULATORY"/>
    <property type="match status" value="1"/>
</dbReference>
<dbReference type="Proteomes" id="UP000002943">
    <property type="component" value="Unassembled WGS sequence"/>
</dbReference>
<evidence type="ECO:0000256" key="3">
    <source>
        <dbReference type="PROSITE-ProRule" id="PRU00169"/>
    </source>
</evidence>
<dbReference type="Gene3D" id="3.40.50.2300">
    <property type="match status" value="1"/>
</dbReference>
<dbReference type="OrthoDB" id="9796655at2"/>
<evidence type="ECO:0000313" key="6">
    <source>
        <dbReference type="Proteomes" id="UP000002943"/>
    </source>
</evidence>
<reference evidence="5 6" key="1">
    <citation type="journal article" date="2012" name="Int. J. Syst. Evol. Microbiol.">
        <title>Vibrio caribbeanicus sp. nov., isolated from the marine sponge Scleritoderma cyanea.</title>
        <authorList>
            <person name="Hoffmann M."/>
            <person name="Monday S.R."/>
            <person name="Allard M.W."/>
            <person name="Strain E.A."/>
            <person name="Whittaker P."/>
            <person name="Naum M."/>
            <person name="McCarthy P.J."/>
            <person name="Lopez J.V."/>
            <person name="Fischer M."/>
            <person name="Brown E.W."/>
        </authorList>
    </citation>
    <scope>NUCLEOTIDE SEQUENCE [LARGE SCALE GENOMIC DNA]</scope>
    <source>
        <strain evidence="5 6">ATCC BAA-2122</strain>
    </source>
</reference>
<protein>
    <submittedName>
        <fullName evidence="5">CheY-like receiver protein</fullName>
    </submittedName>
</protein>
<dbReference type="SMART" id="SM00448">
    <property type="entry name" value="REC"/>
    <property type="match status" value="1"/>
</dbReference>
<dbReference type="eggNOG" id="COG0784">
    <property type="taxonomic scope" value="Bacteria"/>
</dbReference>
<evidence type="ECO:0000256" key="1">
    <source>
        <dbReference type="ARBA" id="ARBA00022553"/>
    </source>
</evidence>
<proteinExistence type="predicted"/>
<sequence>MLEQGQLPSLLSKMTWLIETMQTRRGTRKFYERLRGFTPLLILKNRGFEFYKDAISRLFTPKHALVYLPCLPKTGLYPSPDSFGYGIEGIYQQPDELNANQKTGTCNSGPQVLVVDDNQMNQKIAALLLEKAGYNFTLVSNGLEALNLVKSGQKFGVILMDCHMPIMDGLTSTGLIRQWELQNGLDKTPIIALTGSVEPEEIRSCYDIGMDAYLSKPYRSEQLINLLSELNLTA</sequence>